<evidence type="ECO:0000313" key="5">
    <source>
        <dbReference type="Proteomes" id="UP001156389"/>
    </source>
</evidence>
<dbReference type="SUPFAM" id="SSF55874">
    <property type="entry name" value="ATPase domain of HSP90 chaperone/DNA topoisomerase II/histidine kinase"/>
    <property type="match status" value="1"/>
</dbReference>
<dbReference type="InterPro" id="IPR036890">
    <property type="entry name" value="HATPase_C_sf"/>
</dbReference>
<sequence>MPCTPEGVRQARQHARSTMARWGEPGERTETAALLTTELVTNAVLHGRGPEVRCHLRRRPEGDVQLRVWSGPGTTVPRPRPARDQAVADLEETGRGLLIVDGLSSAWGTRTGSEGRLVWADL</sequence>
<dbReference type="EMBL" id="JAJAGO010000005">
    <property type="protein sequence ID" value="MCT2590765.1"/>
    <property type="molecule type" value="Genomic_DNA"/>
</dbReference>
<keyword evidence="1" id="KW-0808">Transferase</keyword>
<dbReference type="Proteomes" id="UP001156389">
    <property type="component" value="Unassembled WGS sequence"/>
</dbReference>
<keyword evidence="5" id="KW-1185">Reference proteome</keyword>
<reference evidence="4 5" key="1">
    <citation type="submission" date="2021-10" db="EMBL/GenBank/DDBJ databases">
        <title>Streptomyces gossypii sp. nov., isolated from soil collected from cotton field.</title>
        <authorList>
            <person name="Ge X."/>
            <person name="Chen X."/>
            <person name="Liu W."/>
        </authorList>
    </citation>
    <scope>NUCLEOTIDE SEQUENCE [LARGE SCALE GENOMIC DNA]</scope>
    <source>
        <strain evidence="4 5">N2-109</strain>
    </source>
</reference>
<dbReference type="PANTHER" id="PTHR35526:SF3">
    <property type="entry name" value="ANTI-SIGMA-F FACTOR RSBW"/>
    <property type="match status" value="1"/>
</dbReference>
<dbReference type="Gene3D" id="3.30.565.10">
    <property type="entry name" value="Histidine kinase-like ATPase, C-terminal domain"/>
    <property type="match status" value="1"/>
</dbReference>
<keyword evidence="1" id="KW-0418">Kinase</keyword>
<evidence type="ECO:0000259" key="3">
    <source>
        <dbReference type="Pfam" id="PF13581"/>
    </source>
</evidence>
<dbReference type="GO" id="GO:0005524">
    <property type="term" value="F:ATP binding"/>
    <property type="evidence" value="ECO:0007669"/>
    <property type="project" value="UniProtKB-KW"/>
</dbReference>
<feature type="domain" description="Histidine kinase/HSP90-like ATPase" evidence="3">
    <location>
        <begin position="2"/>
        <end position="119"/>
    </location>
</feature>
<evidence type="ECO:0000256" key="1">
    <source>
        <dbReference type="ARBA" id="ARBA00022527"/>
    </source>
</evidence>
<gene>
    <name evidence="4" type="ORF">LHJ74_12730</name>
</gene>
<evidence type="ECO:0000313" key="4">
    <source>
        <dbReference type="EMBL" id="MCT2590765.1"/>
    </source>
</evidence>
<accession>A0ABT2JSA3</accession>
<dbReference type="InterPro" id="IPR050267">
    <property type="entry name" value="Anti-sigma-factor_SerPK"/>
</dbReference>
<proteinExistence type="predicted"/>
<evidence type="ECO:0000256" key="2">
    <source>
        <dbReference type="SAM" id="MobiDB-lite"/>
    </source>
</evidence>
<keyword evidence="1" id="KW-0723">Serine/threonine-protein kinase</keyword>
<dbReference type="InterPro" id="IPR003594">
    <property type="entry name" value="HATPase_dom"/>
</dbReference>
<feature type="region of interest" description="Disordered" evidence="2">
    <location>
        <begin position="1"/>
        <end position="27"/>
    </location>
</feature>
<keyword evidence="4" id="KW-0547">Nucleotide-binding</keyword>
<name>A0ABT2JSA3_9ACTN</name>
<organism evidence="4 5">
    <name type="scientific">Streptomyces gossypii</name>
    <dbReference type="NCBI Taxonomy" id="2883101"/>
    <lineage>
        <taxon>Bacteria</taxon>
        <taxon>Bacillati</taxon>
        <taxon>Actinomycetota</taxon>
        <taxon>Actinomycetes</taxon>
        <taxon>Kitasatosporales</taxon>
        <taxon>Streptomycetaceae</taxon>
        <taxon>Streptomyces</taxon>
    </lineage>
</organism>
<dbReference type="Pfam" id="PF13581">
    <property type="entry name" value="HATPase_c_2"/>
    <property type="match status" value="1"/>
</dbReference>
<protein>
    <submittedName>
        <fullName evidence="4">ATP-binding protein</fullName>
    </submittedName>
</protein>
<comment type="caution">
    <text evidence="4">The sequence shown here is derived from an EMBL/GenBank/DDBJ whole genome shotgun (WGS) entry which is preliminary data.</text>
</comment>
<keyword evidence="4" id="KW-0067">ATP-binding</keyword>
<dbReference type="CDD" id="cd16936">
    <property type="entry name" value="HATPase_RsbW-like"/>
    <property type="match status" value="1"/>
</dbReference>
<dbReference type="PANTHER" id="PTHR35526">
    <property type="entry name" value="ANTI-SIGMA-F FACTOR RSBW-RELATED"/>
    <property type="match status" value="1"/>
</dbReference>